<evidence type="ECO:0000313" key="3">
    <source>
        <dbReference type="EMBL" id="MBU3062325.1"/>
    </source>
</evidence>
<comment type="similarity">
    <text evidence="1">Belongs to the TolB family.</text>
</comment>
<dbReference type="Gene3D" id="2.120.10.30">
    <property type="entry name" value="TolB, C-terminal domain"/>
    <property type="match status" value="2"/>
</dbReference>
<evidence type="ECO:0000313" key="4">
    <source>
        <dbReference type="Proteomes" id="UP000733379"/>
    </source>
</evidence>
<dbReference type="EMBL" id="JAHKNI010000003">
    <property type="protein sequence ID" value="MBU3062325.1"/>
    <property type="molecule type" value="Genomic_DNA"/>
</dbReference>
<dbReference type="InterPro" id="IPR011659">
    <property type="entry name" value="WD40"/>
</dbReference>
<dbReference type="PANTHER" id="PTHR36842:SF1">
    <property type="entry name" value="PROTEIN TOLB"/>
    <property type="match status" value="1"/>
</dbReference>
<reference evidence="3 4" key="1">
    <citation type="submission" date="2021-06" db="EMBL/GenBank/DDBJ databases">
        <title>Actinomycetes sequencing.</title>
        <authorList>
            <person name="Shan Q."/>
        </authorList>
    </citation>
    <scope>NUCLEOTIDE SEQUENCE [LARGE SCALE GENOMIC DNA]</scope>
    <source>
        <strain evidence="3 4">NEAU-G5</strain>
    </source>
</reference>
<evidence type="ECO:0000256" key="1">
    <source>
        <dbReference type="ARBA" id="ARBA00009820"/>
    </source>
</evidence>
<dbReference type="PANTHER" id="PTHR36842">
    <property type="entry name" value="PROTEIN TOLB HOMOLOG"/>
    <property type="match status" value="1"/>
</dbReference>
<feature type="region of interest" description="Disordered" evidence="2">
    <location>
        <begin position="352"/>
        <end position="378"/>
    </location>
</feature>
<dbReference type="InterPro" id="IPR011042">
    <property type="entry name" value="6-blade_b-propeller_TolB-like"/>
</dbReference>
<sequence>MLDMSSILTPTRWAGIVGRTGMLIGRTVKTGGNGQDREEHGSPSTHAHGAGRVGDLVGTRGRLVQAFAISIALSGLIVGCGADADRSPRPAQIVFAGDGYSIFVMNPDGTGVTRIGDGACPSFARDGSKIVVGGYTVTAMDPDGSNVRKLNDGGYTWYTYPTFSPDGTKIAFTRGRAVSVMNADGSELKQLGVIPDPVPTDLPVIVLPGVSVPVPSGRVEDPDSEGSTDRPAFSPDGSKILVARSGAIWVMASDGTGARQLLPGDPNDNSDPVFTPDGAGIVFASDRAHNGRSGIYVMDIDGHNIRLLNDDGWGPSFSPGGTKILYTRAARDPESTQGVEFRELWVMNSDGSNPHRLTDPKQSVQRAGCGSWGKGPDV</sequence>
<gene>
    <name evidence="3" type="ORF">KO481_12405</name>
</gene>
<proteinExistence type="inferred from homology"/>
<name>A0ABS6AXS5_9NOCA</name>
<keyword evidence="4" id="KW-1185">Reference proteome</keyword>
<feature type="region of interest" description="Disordered" evidence="2">
    <location>
        <begin position="28"/>
        <end position="51"/>
    </location>
</feature>
<comment type="caution">
    <text evidence="3">The sequence shown here is derived from an EMBL/GenBank/DDBJ whole genome shotgun (WGS) entry which is preliminary data.</text>
</comment>
<dbReference type="Proteomes" id="UP000733379">
    <property type="component" value="Unassembled WGS sequence"/>
</dbReference>
<evidence type="ECO:0008006" key="5">
    <source>
        <dbReference type="Google" id="ProtNLM"/>
    </source>
</evidence>
<dbReference type="Pfam" id="PF07676">
    <property type="entry name" value="PD40"/>
    <property type="match status" value="3"/>
</dbReference>
<feature type="region of interest" description="Disordered" evidence="2">
    <location>
        <begin position="215"/>
        <end position="236"/>
    </location>
</feature>
<protein>
    <recommendedName>
        <fullName evidence="5">WD40 repeat protein</fullName>
    </recommendedName>
</protein>
<dbReference type="SUPFAM" id="SSF82171">
    <property type="entry name" value="DPP6 N-terminal domain-like"/>
    <property type="match status" value="1"/>
</dbReference>
<organism evidence="3 4">
    <name type="scientific">Nocardia albiluteola</name>
    <dbReference type="NCBI Taxonomy" id="2842303"/>
    <lineage>
        <taxon>Bacteria</taxon>
        <taxon>Bacillati</taxon>
        <taxon>Actinomycetota</taxon>
        <taxon>Actinomycetes</taxon>
        <taxon>Mycobacteriales</taxon>
        <taxon>Nocardiaceae</taxon>
        <taxon>Nocardia</taxon>
    </lineage>
</organism>
<evidence type="ECO:0000256" key="2">
    <source>
        <dbReference type="SAM" id="MobiDB-lite"/>
    </source>
</evidence>
<accession>A0ABS6AXS5</accession>